<sequence length="349" mass="34931">MDWIIWLVVIVVIVAIVWWLLKRNSSRSAGKGTAATGTAATDDSAPPQLHDTGRDPTHRGAMSGGGSAASASAAGLAWMPTSAGFSHADPEVGQEPEPDPIATAEDAAVADAHAAARAAALAEAREAEAKGTAAGAAATPAAAGAAASGADVAPAVESPEWETQWSETPPAETHTAPHPEPGHGAQTDHAREAPTAGTAAAAGAPVHHVEYTEPHAPTLPGAESAAAETEVEAGTGAGFDAKAAEGRTAAPTASLQEMPPSQAPAETAAAHAAEPAGHLAVDQPYGEGSAAPAADGSGPEGFTVKGNASSMIYHDETSPAFEETRAEVWFLSPAHAEAAGFRPPRRTRQ</sequence>
<feature type="compositionally biased region" description="Low complexity" evidence="1">
    <location>
        <begin position="28"/>
        <end position="45"/>
    </location>
</feature>
<name>A0ABU1UHF8_9MICC</name>
<evidence type="ECO:0000313" key="4">
    <source>
        <dbReference type="Proteomes" id="UP001252243"/>
    </source>
</evidence>
<feature type="compositionally biased region" description="Low complexity" evidence="1">
    <location>
        <begin position="221"/>
        <end position="234"/>
    </location>
</feature>
<feature type="transmembrane region" description="Helical" evidence="2">
    <location>
        <begin position="6"/>
        <end position="21"/>
    </location>
</feature>
<reference evidence="3 4" key="1">
    <citation type="submission" date="2023-07" db="EMBL/GenBank/DDBJ databases">
        <title>Sorghum-associated microbial communities from plants grown in Nebraska, USA.</title>
        <authorList>
            <person name="Schachtman D."/>
        </authorList>
    </citation>
    <scope>NUCLEOTIDE SEQUENCE [LARGE SCALE GENOMIC DNA]</scope>
    <source>
        <strain evidence="3 4">BE167</strain>
    </source>
</reference>
<feature type="compositionally biased region" description="Low complexity" evidence="1">
    <location>
        <begin position="148"/>
        <end position="157"/>
    </location>
</feature>
<keyword evidence="2" id="KW-0472">Membrane</keyword>
<evidence type="ECO:0008006" key="5">
    <source>
        <dbReference type="Google" id="ProtNLM"/>
    </source>
</evidence>
<keyword evidence="2" id="KW-0812">Transmembrane</keyword>
<evidence type="ECO:0000313" key="3">
    <source>
        <dbReference type="EMBL" id="MDR7084629.1"/>
    </source>
</evidence>
<evidence type="ECO:0000256" key="1">
    <source>
        <dbReference type="SAM" id="MobiDB-lite"/>
    </source>
</evidence>
<evidence type="ECO:0000256" key="2">
    <source>
        <dbReference type="SAM" id="Phobius"/>
    </source>
</evidence>
<keyword evidence="2" id="KW-1133">Transmembrane helix</keyword>
<accession>A0ABU1UHF8</accession>
<dbReference type="EMBL" id="JAVDVQ010000027">
    <property type="protein sequence ID" value="MDR7084629.1"/>
    <property type="molecule type" value="Genomic_DNA"/>
</dbReference>
<dbReference type="SUPFAM" id="SSF57884">
    <property type="entry name" value="Ada DNA repair protein, N-terminal domain (N-Ada 10)"/>
    <property type="match status" value="1"/>
</dbReference>
<comment type="caution">
    <text evidence="3">The sequence shown here is derived from an EMBL/GenBank/DDBJ whole genome shotgun (WGS) entry which is preliminary data.</text>
</comment>
<proteinExistence type="predicted"/>
<feature type="compositionally biased region" description="Low complexity" evidence="1">
    <location>
        <begin position="193"/>
        <end position="205"/>
    </location>
</feature>
<gene>
    <name evidence="3" type="ORF">J2X01_003942</name>
</gene>
<feature type="compositionally biased region" description="Basic and acidic residues" evidence="1">
    <location>
        <begin position="175"/>
        <end position="192"/>
    </location>
</feature>
<dbReference type="RefSeq" id="WP_310061335.1">
    <property type="nucleotide sequence ID" value="NZ_JAVDVQ010000027.1"/>
</dbReference>
<dbReference type="InterPro" id="IPR035451">
    <property type="entry name" value="Ada-like_dom_sf"/>
</dbReference>
<feature type="region of interest" description="Disordered" evidence="1">
    <location>
        <begin position="28"/>
        <end position="69"/>
    </location>
</feature>
<organism evidence="3 4">
    <name type="scientific">Arthrobacter ginsengisoli</name>
    <dbReference type="NCBI Taxonomy" id="1356565"/>
    <lineage>
        <taxon>Bacteria</taxon>
        <taxon>Bacillati</taxon>
        <taxon>Actinomycetota</taxon>
        <taxon>Actinomycetes</taxon>
        <taxon>Micrococcales</taxon>
        <taxon>Micrococcaceae</taxon>
        <taxon>Arthrobacter</taxon>
    </lineage>
</organism>
<feature type="region of interest" description="Disordered" evidence="1">
    <location>
        <begin position="148"/>
        <end position="306"/>
    </location>
</feature>
<dbReference type="Proteomes" id="UP001252243">
    <property type="component" value="Unassembled WGS sequence"/>
</dbReference>
<keyword evidence="4" id="KW-1185">Reference proteome</keyword>
<protein>
    <recommendedName>
        <fullName evidence="5">Membrane protein ArfC</fullName>
    </recommendedName>
</protein>
<feature type="compositionally biased region" description="Low complexity" evidence="1">
    <location>
        <begin position="263"/>
        <end position="301"/>
    </location>
</feature>